<dbReference type="Proteomes" id="UP001060085">
    <property type="component" value="Linkage Group LG08"/>
</dbReference>
<proteinExistence type="predicted"/>
<organism evidence="1 2">
    <name type="scientific">Catharanthus roseus</name>
    <name type="common">Madagascar periwinkle</name>
    <name type="synonym">Vinca rosea</name>
    <dbReference type="NCBI Taxonomy" id="4058"/>
    <lineage>
        <taxon>Eukaryota</taxon>
        <taxon>Viridiplantae</taxon>
        <taxon>Streptophyta</taxon>
        <taxon>Embryophyta</taxon>
        <taxon>Tracheophyta</taxon>
        <taxon>Spermatophyta</taxon>
        <taxon>Magnoliopsida</taxon>
        <taxon>eudicotyledons</taxon>
        <taxon>Gunneridae</taxon>
        <taxon>Pentapetalae</taxon>
        <taxon>asterids</taxon>
        <taxon>lamiids</taxon>
        <taxon>Gentianales</taxon>
        <taxon>Apocynaceae</taxon>
        <taxon>Rauvolfioideae</taxon>
        <taxon>Vinceae</taxon>
        <taxon>Catharanthinae</taxon>
        <taxon>Catharanthus</taxon>
    </lineage>
</organism>
<keyword evidence="2" id="KW-1185">Reference proteome</keyword>
<protein>
    <submittedName>
        <fullName evidence="1">Uncharacterized protein</fullName>
    </submittedName>
</protein>
<evidence type="ECO:0000313" key="2">
    <source>
        <dbReference type="Proteomes" id="UP001060085"/>
    </source>
</evidence>
<accession>A0ACB9ZS35</accession>
<gene>
    <name evidence="1" type="ORF">M9H77_36253</name>
</gene>
<comment type="caution">
    <text evidence="1">The sequence shown here is derived from an EMBL/GenBank/DDBJ whole genome shotgun (WGS) entry which is preliminary data.</text>
</comment>
<evidence type="ECO:0000313" key="1">
    <source>
        <dbReference type="EMBL" id="KAI5650248.1"/>
    </source>
</evidence>
<name>A0ACB9ZS35_CATRO</name>
<sequence length="91" mass="10680">MNEEEEIFNPIECNFDVNAKEQVWYNCTVVLEFEVHVHLLSFNFTDCEIVISELFFRRLTLRLPEVFKALGFASKIDAKAAKRLLLQQRNG</sequence>
<reference evidence="2" key="1">
    <citation type="journal article" date="2023" name="Nat. Plants">
        <title>Single-cell RNA sequencing provides a high-resolution roadmap for understanding the multicellular compartmentation of specialized metabolism.</title>
        <authorList>
            <person name="Sun S."/>
            <person name="Shen X."/>
            <person name="Li Y."/>
            <person name="Li Y."/>
            <person name="Wang S."/>
            <person name="Li R."/>
            <person name="Zhang H."/>
            <person name="Shen G."/>
            <person name="Guo B."/>
            <person name="Wei J."/>
            <person name="Xu J."/>
            <person name="St-Pierre B."/>
            <person name="Chen S."/>
            <person name="Sun C."/>
        </authorList>
    </citation>
    <scope>NUCLEOTIDE SEQUENCE [LARGE SCALE GENOMIC DNA]</scope>
</reference>
<dbReference type="EMBL" id="CM044708">
    <property type="protein sequence ID" value="KAI5650248.1"/>
    <property type="molecule type" value="Genomic_DNA"/>
</dbReference>